<accession>A0A562IZM0</accession>
<feature type="transmembrane region" description="Helical" evidence="8">
    <location>
        <begin position="12"/>
        <end position="31"/>
    </location>
</feature>
<feature type="transmembrane region" description="Helical" evidence="8">
    <location>
        <begin position="374"/>
        <end position="393"/>
    </location>
</feature>
<dbReference type="RefSeq" id="WP_144571225.1">
    <property type="nucleotide sequence ID" value="NZ_VLKG01000004.1"/>
</dbReference>
<dbReference type="OrthoDB" id="9814303at2"/>
<dbReference type="EMBL" id="VLKG01000004">
    <property type="protein sequence ID" value="TWH76004.1"/>
    <property type="molecule type" value="Genomic_DNA"/>
</dbReference>
<keyword evidence="4" id="KW-1003">Cell membrane</keyword>
<proteinExistence type="inferred from homology"/>
<dbReference type="InterPro" id="IPR036259">
    <property type="entry name" value="MFS_trans_sf"/>
</dbReference>
<evidence type="ECO:0000256" key="1">
    <source>
        <dbReference type="ARBA" id="ARBA00004651"/>
    </source>
</evidence>
<dbReference type="GO" id="GO:0005886">
    <property type="term" value="C:plasma membrane"/>
    <property type="evidence" value="ECO:0007669"/>
    <property type="project" value="UniProtKB-SubCell"/>
</dbReference>
<evidence type="ECO:0000256" key="4">
    <source>
        <dbReference type="ARBA" id="ARBA00022475"/>
    </source>
</evidence>
<comment type="similarity">
    <text evidence="2 8">Belongs to the major facilitator superfamily. Bcr/CmlA family.</text>
</comment>
<evidence type="ECO:0000256" key="3">
    <source>
        <dbReference type="ARBA" id="ARBA00022448"/>
    </source>
</evidence>
<dbReference type="CDD" id="cd17320">
    <property type="entry name" value="MFS_MdfA_MDR_like"/>
    <property type="match status" value="1"/>
</dbReference>
<evidence type="ECO:0000256" key="8">
    <source>
        <dbReference type="RuleBase" id="RU365088"/>
    </source>
</evidence>
<dbReference type="PANTHER" id="PTHR23502:SF132">
    <property type="entry name" value="POLYAMINE TRANSPORTER 2-RELATED"/>
    <property type="match status" value="1"/>
</dbReference>
<dbReference type="NCBIfam" id="TIGR00710">
    <property type="entry name" value="efflux_Bcr_CflA"/>
    <property type="match status" value="1"/>
</dbReference>
<dbReference type="Proteomes" id="UP000319627">
    <property type="component" value="Unassembled WGS sequence"/>
</dbReference>
<dbReference type="InterPro" id="IPR020846">
    <property type="entry name" value="MFS_dom"/>
</dbReference>
<keyword evidence="3 8" id="KW-0813">Transport</keyword>
<keyword evidence="6 8" id="KW-1133">Transmembrane helix</keyword>
<feature type="transmembrane region" description="Helical" evidence="8">
    <location>
        <begin position="218"/>
        <end position="241"/>
    </location>
</feature>
<dbReference type="GO" id="GO:0015385">
    <property type="term" value="F:sodium:proton antiporter activity"/>
    <property type="evidence" value="ECO:0007669"/>
    <property type="project" value="TreeGrafter"/>
</dbReference>
<comment type="caution">
    <text evidence="10">The sequence shown here is derived from an EMBL/GenBank/DDBJ whole genome shotgun (WGS) entry which is preliminary data.</text>
</comment>
<feature type="transmembrane region" description="Helical" evidence="8">
    <location>
        <begin position="281"/>
        <end position="303"/>
    </location>
</feature>
<feature type="transmembrane region" description="Helical" evidence="8">
    <location>
        <begin position="103"/>
        <end position="124"/>
    </location>
</feature>
<gene>
    <name evidence="10" type="ORF">LX59_01514</name>
</gene>
<feature type="domain" description="Major facilitator superfamily (MFS) profile" evidence="9">
    <location>
        <begin position="12"/>
        <end position="396"/>
    </location>
</feature>
<dbReference type="AlphaFoldDB" id="A0A562IZM0"/>
<feature type="transmembrane region" description="Helical" evidence="8">
    <location>
        <begin position="253"/>
        <end position="274"/>
    </location>
</feature>
<evidence type="ECO:0000256" key="7">
    <source>
        <dbReference type="ARBA" id="ARBA00023136"/>
    </source>
</evidence>
<evidence type="ECO:0000313" key="11">
    <source>
        <dbReference type="Proteomes" id="UP000319627"/>
    </source>
</evidence>
<evidence type="ECO:0000256" key="5">
    <source>
        <dbReference type="ARBA" id="ARBA00022692"/>
    </source>
</evidence>
<feature type="transmembrane region" description="Helical" evidence="8">
    <location>
        <begin position="309"/>
        <end position="330"/>
    </location>
</feature>
<feature type="transmembrane region" description="Helical" evidence="8">
    <location>
        <begin position="47"/>
        <end position="66"/>
    </location>
</feature>
<keyword evidence="8" id="KW-0997">Cell inner membrane</keyword>
<feature type="transmembrane region" description="Helical" evidence="8">
    <location>
        <begin position="342"/>
        <end position="362"/>
    </location>
</feature>
<feature type="transmembrane region" description="Helical" evidence="8">
    <location>
        <begin position="78"/>
        <end position="97"/>
    </location>
</feature>
<evidence type="ECO:0000256" key="2">
    <source>
        <dbReference type="ARBA" id="ARBA00006236"/>
    </source>
</evidence>
<sequence length="396" mass="42691">MSIILNNQPKYILVLLAALVAIAPLSIDMYLPSLPLIAANLNASEPQIQLTISAFLAGLTGGMLVYGPLSDHFGRRKLLLIGIVVYLLATMGCFIASSSDYLIKFRFLQGLGAAATSVLARAIVRDIYPITSAARILSIMHVTTMLTILTAPVIGGYLILAFGWRIVFGVLLIFGVLCFISSYIFVAETKNINERSQSILKAMLGYIDVLRSLRSMSYILCMGFSFAGMFSFIAASPFIYIEFFQLSPQAYSWIFFINGLGIISVTLLNSKLVFRFGSKKMLLAGAAITLISSIGFFICIALVQYPLFLGSVLSFLSISVTGMLGANCLANLLTEFREQSGAAAGLAIAVQFGLGALFSALVSSLQDGTPTPMYWMMVLTGVCCSLFAGCSLIDKK</sequence>
<dbReference type="InterPro" id="IPR004812">
    <property type="entry name" value="Efflux_drug-R_Bcr/CmlA"/>
</dbReference>
<evidence type="ECO:0000259" key="9">
    <source>
        <dbReference type="PROSITE" id="PS50850"/>
    </source>
</evidence>
<keyword evidence="11" id="KW-1185">Reference proteome</keyword>
<dbReference type="InterPro" id="IPR011701">
    <property type="entry name" value="MFS"/>
</dbReference>
<keyword evidence="5 8" id="KW-0812">Transmembrane</keyword>
<protein>
    <recommendedName>
        <fullName evidence="8">Bcr/CflA family efflux transporter</fullName>
    </recommendedName>
</protein>
<dbReference type="SUPFAM" id="SSF103473">
    <property type="entry name" value="MFS general substrate transporter"/>
    <property type="match status" value="1"/>
</dbReference>
<dbReference type="PANTHER" id="PTHR23502">
    <property type="entry name" value="MAJOR FACILITATOR SUPERFAMILY"/>
    <property type="match status" value="1"/>
</dbReference>
<name>A0A562IZM0_9GAMM</name>
<dbReference type="Gene3D" id="1.20.1720.10">
    <property type="entry name" value="Multidrug resistance protein D"/>
    <property type="match status" value="1"/>
</dbReference>
<feature type="transmembrane region" description="Helical" evidence="8">
    <location>
        <begin position="136"/>
        <end position="160"/>
    </location>
</feature>
<dbReference type="PROSITE" id="PS50850">
    <property type="entry name" value="MFS"/>
    <property type="match status" value="1"/>
</dbReference>
<organism evidence="10 11">
    <name type="scientific">Azomonas agilis</name>
    <dbReference type="NCBI Taxonomy" id="116849"/>
    <lineage>
        <taxon>Bacteria</taxon>
        <taxon>Pseudomonadati</taxon>
        <taxon>Pseudomonadota</taxon>
        <taxon>Gammaproteobacteria</taxon>
        <taxon>Pseudomonadales</taxon>
        <taxon>Pseudomonadaceae</taxon>
        <taxon>Azomonas</taxon>
    </lineage>
</organism>
<evidence type="ECO:0000256" key="6">
    <source>
        <dbReference type="ARBA" id="ARBA00022989"/>
    </source>
</evidence>
<evidence type="ECO:0000313" key="10">
    <source>
        <dbReference type="EMBL" id="TWH76004.1"/>
    </source>
</evidence>
<dbReference type="GO" id="GO:1990961">
    <property type="term" value="P:xenobiotic detoxification by transmembrane export across the plasma membrane"/>
    <property type="evidence" value="ECO:0007669"/>
    <property type="project" value="InterPro"/>
</dbReference>
<comment type="subcellular location">
    <subcellularLocation>
        <location evidence="8">Cell inner membrane</location>
        <topology evidence="8">Multi-pass membrane protein</topology>
    </subcellularLocation>
    <subcellularLocation>
        <location evidence="1">Cell membrane</location>
        <topology evidence="1">Multi-pass membrane protein</topology>
    </subcellularLocation>
</comment>
<dbReference type="GO" id="GO:0042910">
    <property type="term" value="F:xenobiotic transmembrane transporter activity"/>
    <property type="evidence" value="ECO:0007669"/>
    <property type="project" value="InterPro"/>
</dbReference>
<dbReference type="Pfam" id="PF07690">
    <property type="entry name" value="MFS_1"/>
    <property type="match status" value="1"/>
</dbReference>
<reference evidence="10 11" key="1">
    <citation type="submission" date="2019-07" db="EMBL/GenBank/DDBJ databases">
        <title>Genomic Encyclopedia of Type Strains, Phase I: the one thousand microbial genomes (KMG-I) project.</title>
        <authorList>
            <person name="Kyrpides N."/>
        </authorList>
    </citation>
    <scope>NUCLEOTIDE SEQUENCE [LARGE SCALE GENOMIC DNA]</scope>
    <source>
        <strain evidence="10 11">DSM 375</strain>
    </source>
</reference>
<keyword evidence="7 8" id="KW-0472">Membrane</keyword>
<feature type="transmembrane region" description="Helical" evidence="8">
    <location>
        <begin position="166"/>
        <end position="186"/>
    </location>
</feature>